<dbReference type="Gene3D" id="3.40.570.10">
    <property type="entry name" value="Extracellular Endonuclease, subunit A"/>
    <property type="match status" value="1"/>
</dbReference>
<name>A0ABQ8L5H2_LABRO</name>
<evidence type="ECO:0000256" key="1">
    <source>
        <dbReference type="ARBA" id="ARBA00010052"/>
    </source>
</evidence>
<protein>
    <submittedName>
        <fullName evidence="4">Endonuclease G, mitochondrial</fullName>
    </submittedName>
</protein>
<evidence type="ECO:0000313" key="4">
    <source>
        <dbReference type="EMBL" id="KAI2645436.1"/>
    </source>
</evidence>
<evidence type="ECO:0000313" key="5">
    <source>
        <dbReference type="Proteomes" id="UP000830375"/>
    </source>
</evidence>
<organism evidence="4 5">
    <name type="scientific">Labeo rohita</name>
    <name type="common">Indian major carp</name>
    <name type="synonym">Cyprinus rohita</name>
    <dbReference type="NCBI Taxonomy" id="84645"/>
    <lineage>
        <taxon>Eukaryota</taxon>
        <taxon>Metazoa</taxon>
        <taxon>Chordata</taxon>
        <taxon>Craniata</taxon>
        <taxon>Vertebrata</taxon>
        <taxon>Euteleostomi</taxon>
        <taxon>Actinopterygii</taxon>
        <taxon>Neopterygii</taxon>
        <taxon>Teleostei</taxon>
        <taxon>Ostariophysi</taxon>
        <taxon>Cypriniformes</taxon>
        <taxon>Cyprinidae</taxon>
        <taxon>Labeoninae</taxon>
        <taxon>Labeonini</taxon>
        <taxon>Labeo</taxon>
    </lineage>
</organism>
<dbReference type="InterPro" id="IPR020821">
    <property type="entry name" value="ENPP1-3/EXOG-like_nuc-like"/>
</dbReference>
<dbReference type="InterPro" id="IPR044925">
    <property type="entry name" value="His-Me_finger_sf"/>
</dbReference>
<dbReference type="Proteomes" id="UP000830375">
    <property type="component" value="Unassembled WGS sequence"/>
</dbReference>
<evidence type="ECO:0000259" key="2">
    <source>
        <dbReference type="SMART" id="SM00477"/>
    </source>
</evidence>
<keyword evidence="4" id="KW-0378">Hydrolase</keyword>
<evidence type="ECO:0000259" key="3">
    <source>
        <dbReference type="SMART" id="SM00892"/>
    </source>
</evidence>
<dbReference type="InterPro" id="IPR044929">
    <property type="entry name" value="DNA/RNA_non-sp_Endonuclease_sf"/>
</dbReference>
<sequence length="208" mass="23976">MSFNHQTRNANWVYEILNRETIADNLEEVARFGDDYQRGHLAAAANHRWCREAFDDTNMNDNIVPQRQNLNTGPWKTLETECRRTAAAPNICNVHVYSGPLYLRQMVHQGPQGKLVPSHFFKVIIEENENRTVNQPKCYVFPNGNLQGESLGDVHHHETTIEYIQNVSRMTFIQFRPNQEPMEITALLRGENRNAVICDANIQVTISN</sequence>
<dbReference type="SUPFAM" id="SSF54060">
    <property type="entry name" value="His-Me finger endonucleases"/>
    <property type="match status" value="1"/>
</dbReference>
<keyword evidence="4" id="KW-0255">Endonuclease</keyword>
<dbReference type="SMART" id="SM00892">
    <property type="entry name" value="Endonuclease_NS"/>
    <property type="match status" value="1"/>
</dbReference>
<dbReference type="PANTHER" id="PTHR13966:SF5">
    <property type="entry name" value="ENDONUCLEASE G, MITOCHONDRIAL"/>
    <property type="match status" value="1"/>
</dbReference>
<dbReference type="Pfam" id="PF01223">
    <property type="entry name" value="Endonuclease_NS"/>
    <property type="match status" value="1"/>
</dbReference>
<gene>
    <name evidence="4" type="ORF">H4Q32_029410</name>
</gene>
<dbReference type="InterPro" id="IPR001604">
    <property type="entry name" value="Endo_G_ENPP1-like_dom"/>
</dbReference>
<dbReference type="InterPro" id="IPR040255">
    <property type="entry name" value="Non-specific_endonuclease"/>
</dbReference>
<accession>A0ABQ8L5H2</accession>
<comment type="caution">
    <text evidence="4">The sequence shown here is derived from an EMBL/GenBank/DDBJ whole genome shotgun (WGS) entry which is preliminary data.</text>
</comment>
<proteinExistence type="inferred from homology"/>
<reference evidence="4 5" key="1">
    <citation type="submission" date="2022-01" db="EMBL/GenBank/DDBJ databases">
        <title>A high-quality chromosome-level genome assembly of rohu carp, Labeo rohita.</title>
        <authorList>
            <person name="Arick M.A. II"/>
            <person name="Hsu C.-Y."/>
            <person name="Magbanua Z."/>
            <person name="Pechanova O."/>
            <person name="Grover C."/>
            <person name="Miller E."/>
            <person name="Thrash A."/>
            <person name="Ezzel L."/>
            <person name="Alam S."/>
            <person name="Benzie J."/>
            <person name="Hamilton M."/>
            <person name="Karsi A."/>
            <person name="Lawrence M.L."/>
            <person name="Peterson D.G."/>
        </authorList>
    </citation>
    <scope>NUCLEOTIDE SEQUENCE [LARGE SCALE GENOMIC DNA]</scope>
    <source>
        <strain evidence="5">BAU-BD-2019</strain>
        <tissue evidence="4">Blood</tissue>
    </source>
</reference>
<keyword evidence="4" id="KW-0540">Nuclease</keyword>
<dbReference type="SMART" id="SM00477">
    <property type="entry name" value="NUC"/>
    <property type="match status" value="1"/>
</dbReference>
<keyword evidence="5" id="KW-1185">Reference proteome</keyword>
<feature type="domain" description="DNA/RNA non-specific endonuclease/pyrophosphatase/phosphodiesterase" evidence="3">
    <location>
        <begin position="1"/>
        <end position="182"/>
    </location>
</feature>
<feature type="domain" description="ENPP1-3/EXOG-like endonuclease/phosphodiesterase" evidence="2">
    <location>
        <begin position="2"/>
        <end position="170"/>
    </location>
</feature>
<dbReference type="EMBL" id="JACTAM010002242">
    <property type="protein sequence ID" value="KAI2645436.1"/>
    <property type="molecule type" value="Genomic_DNA"/>
</dbReference>
<dbReference type="GO" id="GO:0004519">
    <property type="term" value="F:endonuclease activity"/>
    <property type="evidence" value="ECO:0007669"/>
    <property type="project" value="UniProtKB-KW"/>
</dbReference>
<comment type="similarity">
    <text evidence="1">Belongs to the DNA/RNA non-specific endonuclease family.</text>
</comment>
<dbReference type="PANTHER" id="PTHR13966">
    <property type="entry name" value="ENDONUCLEASE RELATED"/>
    <property type="match status" value="1"/>
</dbReference>